<accession>A0A810MPK6</accession>
<evidence type="ECO:0000256" key="2">
    <source>
        <dbReference type="ARBA" id="ARBA00022723"/>
    </source>
</evidence>
<organism evidence="4 5">
    <name type="scientific">Polymorphospora rubra</name>
    <dbReference type="NCBI Taxonomy" id="338584"/>
    <lineage>
        <taxon>Bacteria</taxon>
        <taxon>Bacillati</taxon>
        <taxon>Actinomycetota</taxon>
        <taxon>Actinomycetes</taxon>
        <taxon>Micromonosporales</taxon>
        <taxon>Micromonosporaceae</taxon>
        <taxon>Polymorphospora</taxon>
    </lineage>
</organism>
<keyword evidence="2" id="KW-0479">Metal-binding</keyword>
<evidence type="ECO:0000256" key="3">
    <source>
        <dbReference type="ARBA" id="ARBA00022842"/>
    </source>
</evidence>
<keyword evidence="5" id="KW-1185">Reference proteome</keyword>
<proteinExistence type="predicted"/>
<dbReference type="GO" id="GO:0003824">
    <property type="term" value="F:catalytic activity"/>
    <property type="evidence" value="ECO:0007669"/>
    <property type="project" value="InterPro"/>
</dbReference>
<name>A0A810MPK6_9ACTN</name>
<dbReference type="GO" id="GO:0006107">
    <property type="term" value="P:oxaloacetate metabolic process"/>
    <property type="evidence" value="ECO:0007669"/>
    <property type="project" value="TreeGrafter"/>
</dbReference>
<gene>
    <name evidence="4" type="ORF">Prubr_02570</name>
</gene>
<dbReference type="PANTHER" id="PTHR32308">
    <property type="entry name" value="LYASE BETA SUBUNIT, PUTATIVE (AFU_ORTHOLOGUE AFUA_4G13030)-RELATED"/>
    <property type="match status" value="1"/>
</dbReference>
<dbReference type="SUPFAM" id="SSF51621">
    <property type="entry name" value="Phosphoenolpyruvate/pyruvate domain"/>
    <property type="match status" value="1"/>
</dbReference>
<dbReference type="InterPro" id="IPR039480">
    <property type="entry name" value="C-C_Bond_Lyase-like"/>
</dbReference>
<dbReference type="AlphaFoldDB" id="A0A810MPK6"/>
<sequence length="396" mass="43067">MRYFSHLVGGAADPLFHRPPTDFARDSPPERLALALGATLYSPAIRPQLASDIARCHAEGVMSMVCCLEDAIRDDEVDAAEVNLPRQLRQVAQQRPDGPLLFVRVRHPDQIYRLAERLGDDLGVLSGFVLPKFRADESGLAGLRAVRDIADASGRPLYAMPVLETPEIAHAETRQGTLLAIRHLLDLNRDLILAVRVGATDLSSVYGLRRPAELTAWDIGVVASVLTDIINVMARRDGTGYLVTGPVWEYFAGGERVLKPQLRVTPFEDHDASGRMLRRHLVRQALDGLIRELLLDRSNGLNGKTVIHPSHAAAVHALSVVSHEEYSDAVAICDDSAGGLGGGVLRSLYGNKMNEVKPHRPWAEQTLLRASVFGVAAEGVGFVDFLDATVSPELAA</sequence>
<dbReference type="InterPro" id="IPR040442">
    <property type="entry name" value="Pyrv_kinase-like_dom_sf"/>
</dbReference>
<dbReference type="KEGG" id="pry:Prubr_02570"/>
<evidence type="ECO:0000313" key="4">
    <source>
        <dbReference type="EMBL" id="BCJ63236.1"/>
    </source>
</evidence>
<dbReference type="Proteomes" id="UP000680866">
    <property type="component" value="Chromosome"/>
</dbReference>
<dbReference type="PANTHER" id="PTHR32308:SF10">
    <property type="entry name" value="CITRATE LYASE SUBUNIT BETA"/>
    <property type="match status" value="1"/>
</dbReference>
<dbReference type="GO" id="GO:0000287">
    <property type="term" value="F:magnesium ion binding"/>
    <property type="evidence" value="ECO:0007669"/>
    <property type="project" value="TreeGrafter"/>
</dbReference>
<dbReference type="EMBL" id="AP023359">
    <property type="protein sequence ID" value="BCJ63236.1"/>
    <property type="molecule type" value="Genomic_DNA"/>
</dbReference>
<protein>
    <submittedName>
        <fullName evidence="4">ATP/GTP-binding protein</fullName>
    </submittedName>
</protein>
<evidence type="ECO:0000313" key="5">
    <source>
        <dbReference type="Proteomes" id="UP000680866"/>
    </source>
</evidence>
<evidence type="ECO:0000256" key="1">
    <source>
        <dbReference type="ARBA" id="ARBA00001946"/>
    </source>
</evidence>
<dbReference type="Gene3D" id="3.20.20.60">
    <property type="entry name" value="Phosphoenolpyruvate-binding domains"/>
    <property type="match status" value="1"/>
</dbReference>
<reference evidence="4" key="1">
    <citation type="submission" date="2020-08" db="EMBL/GenBank/DDBJ databases">
        <title>Whole genome shotgun sequence of Polymorphospora rubra NBRC 101157.</title>
        <authorList>
            <person name="Komaki H."/>
            <person name="Tamura T."/>
        </authorList>
    </citation>
    <scope>NUCLEOTIDE SEQUENCE</scope>
    <source>
        <strain evidence="4">NBRC 101157</strain>
    </source>
</reference>
<dbReference type="Pfam" id="PF15617">
    <property type="entry name" value="C-C_Bond_Lyase"/>
    <property type="match status" value="1"/>
</dbReference>
<dbReference type="InterPro" id="IPR015813">
    <property type="entry name" value="Pyrv/PenolPyrv_kinase-like_dom"/>
</dbReference>
<comment type="cofactor">
    <cofactor evidence="1">
        <name>Mg(2+)</name>
        <dbReference type="ChEBI" id="CHEBI:18420"/>
    </cofactor>
</comment>
<keyword evidence="3" id="KW-0460">Magnesium</keyword>
<dbReference type="RefSeq" id="WP_212820797.1">
    <property type="nucleotide sequence ID" value="NZ_AP023359.1"/>
</dbReference>